<evidence type="ECO:0000313" key="2">
    <source>
        <dbReference type="EMBL" id="GBF89793.1"/>
    </source>
</evidence>
<evidence type="ECO:0000313" key="3">
    <source>
        <dbReference type="Proteomes" id="UP000247498"/>
    </source>
</evidence>
<dbReference type="EMBL" id="BDRX01000012">
    <property type="protein sequence ID" value="GBF89793.1"/>
    <property type="molecule type" value="Genomic_DNA"/>
</dbReference>
<feature type="compositionally biased region" description="Low complexity" evidence="1">
    <location>
        <begin position="14"/>
        <end position="35"/>
    </location>
</feature>
<proteinExistence type="predicted"/>
<comment type="caution">
    <text evidence="2">The sequence shown here is derived from an EMBL/GenBank/DDBJ whole genome shotgun (WGS) entry which is preliminary data.</text>
</comment>
<gene>
    <name evidence="2" type="ORF">Rsub_02963</name>
</gene>
<dbReference type="AlphaFoldDB" id="A0A2V0NW61"/>
<evidence type="ECO:0000256" key="1">
    <source>
        <dbReference type="SAM" id="MobiDB-lite"/>
    </source>
</evidence>
<protein>
    <submittedName>
        <fullName evidence="2">Uncharacterized protein</fullName>
    </submittedName>
</protein>
<organism evidence="2 3">
    <name type="scientific">Raphidocelis subcapitata</name>
    <dbReference type="NCBI Taxonomy" id="307507"/>
    <lineage>
        <taxon>Eukaryota</taxon>
        <taxon>Viridiplantae</taxon>
        <taxon>Chlorophyta</taxon>
        <taxon>core chlorophytes</taxon>
        <taxon>Chlorophyceae</taxon>
        <taxon>CS clade</taxon>
        <taxon>Sphaeropleales</taxon>
        <taxon>Selenastraceae</taxon>
        <taxon>Raphidocelis</taxon>
    </lineage>
</organism>
<sequence>MTSAIKGTLAAAAQAAAGQQGGAAARAPAAVEAGGTLPKPRGEPPAVVDRTGVRYPANFFVSRRKPVLVGVLPVGTADVAGPDDKPRPGHSKLGPPGGATKGWGKRSDRRGSNRGNKRR</sequence>
<name>A0A2V0NW61_9CHLO</name>
<accession>A0A2V0NW61</accession>
<feature type="region of interest" description="Disordered" evidence="1">
    <location>
        <begin position="14"/>
        <end position="49"/>
    </location>
</feature>
<feature type="region of interest" description="Disordered" evidence="1">
    <location>
        <begin position="75"/>
        <end position="119"/>
    </location>
</feature>
<keyword evidence="3" id="KW-1185">Reference proteome</keyword>
<reference evidence="2 3" key="1">
    <citation type="journal article" date="2018" name="Sci. Rep.">
        <title>Raphidocelis subcapitata (=Pseudokirchneriella subcapitata) provides an insight into genome evolution and environmental adaptations in the Sphaeropleales.</title>
        <authorList>
            <person name="Suzuki S."/>
            <person name="Yamaguchi H."/>
            <person name="Nakajima N."/>
            <person name="Kawachi M."/>
        </authorList>
    </citation>
    <scope>NUCLEOTIDE SEQUENCE [LARGE SCALE GENOMIC DNA]</scope>
    <source>
        <strain evidence="2 3">NIES-35</strain>
    </source>
</reference>
<dbReference type="InParanoid" id="A0A2V0NW61"/>
<dbReference type="Proteomes" id="UP000247498">
    <property type="component" value="Unassembled WGS sequence"/>
</dbReference>